<dbReference type="SUPFAM" id="SSF56281">
    <property type="entry name" value="Metallo-hydrolase/oxidoreductase"/>
    <property type="match status" value="1"/>
</dbReference>
<keyword evidence="3" id="KW-1185">Reference proteome</keyword>
<evidence type="ECO:0000313" key="2">
    <source>
        <dbReference type="EMBL" id="GLQ72274.1"/>
    </source>
</evidence>
<keyword evidence="2" id="KW-0378">Hydrolase</keyword>
<sequence length="352" mass="40208">MATAGITIMSSSNEDGKFVNTDTRYETDSSNIWQITKAYVKVNRITPTPSTEIPVLPVTPEQLSASHDAMYRLGHSTILMRLNGKLILTDPVLSERASPVQWAGPKRFHESPISGEDLPEIEVVVISHDHYDHLDKDAIKLLDSKVKRFLTPLKVGQRMIEWGVSPDKVIEMDWWDEYSVEGIKFVATPSQHFSGRGLFDRDKTLWASWVIQSETRNLFFSGDSGYFKGFKQIGEKYGPFDVTMVETGAYNELWSDIHMMPEGSMQAHLDLKGRYMMPIHNGTFDLSLHDWYEPFERVLDLATQNEVTLLTPKFGQEIALDDVPATPHWWREVEAEKHWDEGEVAKNTLSFN</sequence>
<organism evidence="2 3">
    <name type="scientific">Vibrio penaeicida</name>
    <dbReference type="NCBI Taxonomy" id="104609"/>
    <lineage>
        <taxon>Bacteria</taxon>
        <taxon>Pseudomonadati</taxon>
        <taxon>Pseudomonadota</taxon>
        <taxon>Gammaproteobacteria</taxon>
        <taxon>Vibrionales</taxon>
        <taxon>Vibrionaceae</taxon>
        <taxon>Vibrio</taxon>
    </lineage>
</organism>
<dbReference type="GO" id="GO:0016787">
    <property type="term" value="F:hydrolase activity"/>
    <property type="evidence" value="ECO:0007669"/>
    <property type="project" value="UniProtKB-KW"/>
</dbReference>
<accession>A0AAV5NPJ9</accession>
<dbReference type="Gene3D" id="3.60.15.10">
    <property type="entry name" value="Ribonuclease Z/Hydroxyacylglutathione hydrolase-like"/>
    <property type="match status" value="1"/>
</dbReference>
<protein>
    <submittedName>
        <fullName evidence="2">Hydrolase</fullName>
    </submittedName>
</protein>
<proteinExistence type="predicted"/>
<evidence type="ECO:0000313" key="3">
    <source>
        <dbReference type="Proteomes" id="UP001156690"/>
    </source>
</evidence>
<dbReference type="PANTHER" id="PTHR15032">
    <property type="entry name" value="N-ACYL-PHOSPHATIDYLETHANOLAMINE-HYDROLYZING PHOSPHOLIPASE D"/>
    <property type="match status" value="1"/>
</dbReference>
<dbReference type="GO" id="GO:0005737">
    <property type="term" value="C:cytoplasm"/>
    <property type="evidence" value="ECO:0007669"/>
    <property type="project" value="TreeGrafter"/>
</dbReference>
<reference evidence="3" key="1">
    <citation type="journal article" date="2019" name="Int. J. Syst. Evol. Microbiol.">
        <title>The Global Catalogue of Microorganisms (GCM) 10K type strain sequencing project: providing services to taxonomists for standard genome sequencing and annotation.</title>
        <authorList>
            <consortium name="The Broad Institute Genomics Platform"/>
            <consortium name="The Broad Institute Genome Sequencing Center for Infectious Disease"/>
            <person name="Wu L."/>
            <person name="Ma J."/>
        </authorList>
    </citation>
    <scope>NUCLEOTIDE SEQUENCE [LARGE SCALE GENOMIC DNA]</scope>
    <source>
        <strain evidence="3">NBRC 15640</strain>
    </source>
</reference>
<dbReference type="Pfam" id="PF12706">
    <property type="entry name" value="Lactamase_B_2"/>
    <property type="match status" value="1"/>
</dbReference>
<feature type="domain" description="Metallo-beta-lactamase" evidence="1">
    <location>
        <begin position="87"/>
        <end position="280"/>
    </location>
</feature>
<name>A0AAV5NPJ9_9VIBR</name>
<dbReference type="AlphaFoldDB" id="A0AAV5NPJ9"/>
<dbReference type="Proteomes" id="UP001156690">
    <property type="component" value="Unassembled WGS sequence"/>
</dbReference>
<evidence type="ECO:0000259" key="1">
    <source>
        <dbReference type="Pfam" id="PF12706"/>
    </source>
</evidence>
<comment type="caution">
    <text evidence="2">The sequence shown here is derived from an EMBL/GenBank/DDBJ whole genome shotgun (WGS) entry which is preliminary data.</text>
</comment>
<dbReference type="InterPro" id="IPR036866">
    <property type="entry name" value="RibonucZ/Hydroxyglut_hydro"/>
</dbReference>
<dbReference type="PANTHER" id="PTHR15032:SF4">
    <property type="entry name" value="N-ACYL-PHOSPHATIDYLETHANOLAMINE-HYDROLYZING PHOSPHOLIPASE D"/>
    <property type="match status" value="1"/>
</dbReference>
<dbReference type="EMBL" id="BSNX01000012">
    <property type="protein sequence ID" value="GLQ72274.1"/>
    <property type="molecule type" value="Genomic_DNA"/>
</dbReference>
<dbReference type="InterPro" id="IPR001279">
    <property type="entry name" value="Metallo-B-lactamas"/>
</dbReference>
<gene>
    <name evidence="2" type="ORF">GCM10007932_16340</name>
</gene>